<dbReference type="KEGG" id="clup:CLUP02_13868"/>
<keyword evidence="17" id="KW-1185">Reference proteome</keyword>
<keyword evidence="4 14" id="KW-0349">Heme</keyword>
<dbReference type="GO" id="GO:0031408">
    <property type="term" value="P:oxylipin biosynthetic process"/>
    <property type="evidence" value="ECO:0007669"/>
    <property type="project" value="UniProtKB-KW"/>
</dbReference>
<dbReference type="Gene3D" id="1.10.640.10">
    <property type="entry name" value="Haem peroxidase domain superfamily, animal type"/>
    <property type="match status" value="1"/>
</dbReference>
<dbReference type="InterPro" id="IPR050783">
    <property type="entry name" value="Oxylipin_biosynth_metab"/>
</dbReference>
<dbReference type="PROSITE" id="PS50292">
    <property type="entry name" value="PEROXIDASE_3"/>
    <property type="match status" value="1"/>
</dbReference>
<dbReference type="CDD" id="cd09818">
    <property type="entry name" value="PIOX_like"/>
    <property type="match status" value="1"/>
</dbReference>
<evidence type="ECO:0000313" key="16">
    <source>
        <dbReference type="EMBL" id="UQC88345.1"/>
    </source>
</evidence>
<evidence type="ECO:0000256" key="1">
    <source>
        <dbReference type="ARBA" id="ARBA00001913"/>
    </source>
</evidence>
<evidence type="ECO:0000256" key="12">
    <source>
        <dbReference type="ARBA" id="ARBA00023098"/>
    </source>
</evidence>
<keyword evidence="9" id="KW-0223">Dioxygenase</keyword>
<gene>
    <name evidence="16" type="ORF">CLUP02_13868</name>
</gene>
<evidence type="ECO:0000256" key="15">
    <source>
        <dbReference type="SAM" id="MobiDB-lite"/>
    </source>
</evidence>
<dbReference type="GO" id="GO:0046872">
    <property type="term" value="F:metal ion binding"/>
    <property type="evidence" value="ECO:0007669"/>
    <property type="project" value="UniProtKB-KW"/>
</dbReference>
<keyword evidence="11 14" id="KW-0408">Iron</keyword>
<evidence type="ECO:0000256" key="7">
    <source>
        <dbReference type="ARBA" id="ARBA00022821"/>
    </source>
</evidence>
<dbReference type="GO" id="GO:0016702">
    <property type="term" value="F:oxidoreductase activity, acting on single donors with incorporation of molecular oxygen, incorporation of two atoms of oxygen"/>
    <property type="evidence" value="ECO:0007669"/>
    <property type="project" value="TreeGrafter"/>
</dbReference>
<dbReference type="GeneID" id="73347814"/>
<evidence type="ECO:0000256" key="11">
    <source>
        <dbReference type="ARBA" id="ARBA00023004"/>
    </source>
</evidence>
<organism evidence="16 17">
    <name type="scientific">Colletotrichum lupini</name>
    <dbReference type="NCBI Taxonomy" id="145971"/>
    <lineage>
        <taxon>Eukaryota</taxon>
        <taxon>Fungi</taxon>
        <taxon>Dikarya</taxon>
        <taxon>Ascomycota</taxon>
        <taxon>Pezizomycotina</taxon>
        <taxon>Sordariomycetes</taxon>
        <taxon>Hypocreomycetidae</taxon>
        <taxon>Glomerellales</taxon>
        <taxon>Glomerellaceae</taxon>
        <taxon>Colletotrichum</taxon>
        <taxon>Colletotrichum acutatum species complex</taxon>
    </lineage>
</organism>
<reference evidence="16" key="1">
    <citation type="journal article" date="2021" name="Mol. Plant Microbe Interact.">
        <title>Complete Genome Sequence of the Plant-Pathogenic Fungus Colletotrichum lupini.</title>
        <authorList>
            <person name="Baroncelli R."/>
            <person name="Pensec F."/>
            <person name="Da Lio D."/>
            <person name="Boufleur T."/>
            <person name="Vicente I."/>
            <person name="Sarrocco S."/>
            <person name="Picot A."/>
            <person name="Baraldi E."/>
            <person name="Sukno S."/>
            <person name="Thon M."/>
            <person name="Le Floch G."/>
        </authorList>
    </citation>
    <scope>NUCLEOTIDE SEQUENCE</scope>
    <source>
        <strain evidence="16">IMI 504893</strain>
    </source>
</reference>
<dbReference type="GO" id="GO:0020037">
    <property type="term" value="F:heme binding"/>
    <property type="evidence" value="ECO:0007669"/>
    <property type="project" value="InterPro"/>
</dbReference>
<proteinExistence type="predicted"/>
<dbReference type="Proteomes" id="UP000830671">
    <property type="component" value="Chromosome 7"/>
</dbReference>
<keyword evidence="6" id="KW-0925">Oxylipin biosynthesis</keyword>
<evidence type="ECO:0000256" key="5">
    <source>
        <dbReference type="ARBA" id="ARBA00022723"/>
    </source>
</evidence>
<keyword evidence="7" id="KW-0611">Plant defense</keyword>
<dbReference type="InterPro" id="IPR034815">
    <property type="entry name" value="A_dioxygenase"/>
</dbReference>
<evidence type="ECO:0000256" key="10">
    <source>
        <dbReference type="ARBA" id="ARBA00023002"/>
    </source>
</evidence>
<dbReference type="InterPro" id="IPR019791">
    <property type="entry name" value="Haem_peroxidase_animal"/>
</dbReference>
<keyword evidence="8" id="KW-0276">Fatty acid metabolism</keyword>
<comment type="cofactor">
    <cofactor evidence="1">
        <name>Ca(2+)</name>
        <dbReference type="ChEBI" id="CHEBI:29108"/>
    </cofactor>
</comment>
<sequence length="704" mass="79314">MQHTLPLSKPERLLQLQVRGQVRTRSSRVDKHVSRRFSWLTSAGHLRKAAGKGDRPRQCSLDGGQPGPPIGGRPFQVLVHSIWKIVNVFIAWHKLPAIIGAFNLLALRFELRQKNLYDTYPSPEDQGTTAQCPMSDTKFMAVRNSDGLYNDLQAPKMGCAGMRFGRNIPREHAKMPTHEELFTPNPRLISEKILARPEGGFKPATIVNLLAAAWIQFQVHDWAQHASSDETWDVPMPKGDTWPDKKMKIFKTKVDSTLSKLDDESPGYKNENTHWWDGSQIYGSTEAETVELRSNCHDGQLAVDRVNGEQFLPRENGIPKTGFHHNWWVGLEMLHTLFALEHNAIAGQLKLSNPSWTSDEIFDTARLINCALMAKIHTIEWTPAILKHPTLKIGMEANWWGLVGDKLWHVFGRIFDNKSEVISGIPGSGTDQDGAPYSLTEEFVSVYRLHPLVPDDIAFFKVKSGQHADTLPMKEVAFERARTPLDDKTSNSNGLGLNFADVFYSFGVNYPGAIRAKNMPNFLRDLHLPADKEFPQGRHLDMGTVDILRDRERGVPRYNAFRRLFHMPAVRSFKDLTGPGPEAAKLAADLEEVYNGDIEAVDLLAGTLSEPLPEGFGFSDTAFRVFILMASRRIKSDRFLAGDGWCPEVYTREGMDWVQKNTMKDVLCRHFPELAAPLRNVDNAFAPWEKVGPTAEYMGKETNA</sequence>
<evidence type="ECO:0000256" key="9">
    <source>
        <dbReference type="ARBA" id="ARBA00022964"/>
    </source>
</evidence>
<dbReference type="RefSeq" id="XP_049149950.1">
    <property type="nucleotide sequence ID" value="XM_049292804.1"/>
</dbReference>
<evidence type="ECO:0000256" key="6">
    <source>
        <dbReference type="ARBA" id="ARBA00022767"/>
    </source>
</evidence>
<dbReference type="PANTHER" id="PTHR11903:SF11">
    <property type="entry name" value="ALPHA-DIOXYGENASE 1"/>
    <property type="match status" value="1"/>
</dbReference>
<protein>
    <recommendedName>
        <fullName evidence="18">Peroxidase family protein</fullName>
    </recommendedName>
</protein>
<keyword evidence="10" id="KW-0560">Oxidoreductase</keyword>
<feature type="region of interest" description="Disordered" evidence="15">
    <location>
        <begin position="49"/>
        <end position="70"/>
    </location>
</feature>
<evidence type="ECO:0000256" key="4">
    <source>
        <dbReference type="ARBA" id="ARBA00022617"/>
    </source>
</evidence>
<evidence type="ECO:0000256" key="3">
    <source>
        <dbReference type="ARBA" id="ARBA00022559"/>
    </source>
</evidence>
<dbReference type="SUPFAM" id="SSF48113">
    <property type="entry name" value="Heme-dependent peroxidases"/>
    <property type="match status" value="1"/>
</dbReference>
<evidence type="ECO:0000313" key="17">
    <source>
        <dbReference type="Proteomes" id="UP000830671"/>
    </source>
</evidence>
<dbReference type="PANTHER" id="PTHR11903">
    <property type="entry name" value="PROSTAGLANDIN G/H SYNTHASE"/>
    <property type="match status" value="1"/>
</dbReference>
<accession>A0A9Q8T3X2</accession>
<name>A0A9Q8T3X2_9PEZI</name>
<keyword evidence="3" id="KW-0575">Peroxidase</keyword>
<keyword evidence="5 14" id="KW-0479">Metal-binding</keyword>
<keyword evidence="2" id="KW-0444">Lipid biosynthesis</keyword>
<dbReference type="Pfam" id="PF03098">
    <property type="entry name" value="An_peroxidase"/>
    <property type="match status" value="1"/>
</dbReference>
<evidence type="ECO:0000256" key="2">
    <source>
        <dbReference type="ARBA" id="ARBA00022516"/>
    </source>
</evidence>
<evidence type="ECO:0000256" key="13">
    <source>
        <dbReference type="ARBA" id="ARBA00023160"/>
    </source>
</evidence>
<evidence type="ECO:0000256" key="14">
    <source>
        <dbReference type="PIRSR" id="PIRSR619791-2"/>
    </source>
</evidence>
<feature type="binding site" description="axial binding residue" evidence="14">
    <location>
        <position position="450"/>
    </location>
    <ligand>
        <name>heme b</name>
        <dbReference type="ChEBI" id="CHEBI:60344"/>
    </ligand>
    <ligandPart>
        <name>Fe</name>
        <dbReference type="ChEBI" id="CHEBI:18248"/>
    </ligandPart>
</feature>
<dbReference type="EMBL" id="CP019479">
    <property type="protein sequence ID" value="UQC88345.1"/>
    <property type="molecule type" value="Genomic_DNA"/>
</dbReference>
<dbReference type="AlphaFoldDB" id="A0A9Q8T3X2"/>
<evidence type="ECO:0000256" key="8">
    <source>
        <dbReference type="ARBA" id="ARBA00022832"/>
    </source>
</evidence>
<dbReference type="InterPro" id="IPR010255">
    <property type="entry name" value="Haem_peroxidase_sf"/>
</dbReference>
<keyword evidence="13" id="KW-0275">Fatty acid biosynthesis</keyword>
<dbReference type="GO" id="GO:0006952">
    <property type="term" value="P:defense response"/>
    <property type="evidence" value="ECO:0007669"/>
    <property type="project" value="UniProtKB-KW"/>
</dbReference>
<dbReference type="GO" id="GO:0006979">
    <property type="term" value="P:response to oxidative stress"/>
    <property type="evidence" value="ECO:0007669"/>
    <property type="project" value="InterPro"/>
</dbReference>
<evidence type="ECO:0008006" key="18">
    <source>
        <dbReference type="Google" id="ProtNLM"/>
    </source>
</evidence>
<dbReference type="InterPro" id="IPR037120">
    <property type="entry name" value="Haem_peroxidase_sf_animal"/>
</dbReference>
<dbReference type="GO" id="GO:0006633">
    <property type="term" value="P:fatty acid biosynthetic process"/>
    <property type="evidence" value="ECO:0007669"/>
    <property type="project" value="UniProtKB-KW"/>
</dbReference>
<dbReference type="GO" id="GO:0004601">
    <property type="term" value="F:peroxidase activity"/>
    <property type="evidence" value="ECO:0007669"/>
    <property type="project" value="UniProtKB-KW"/>
</dbReference>
<keyword evidence="12" id="KW-0443">Lipid metabolism</keyword>